<proteinExistence type="predicted"/>
<reference evidence="1 2" key="1">
    <citation type="journal article" date="2019" name="Sci. Rep.">
        <title>Orb-weaving spider Araneus ventricosus genome elucidates the spidroin gene catalogue.</title>
        <authorList>
            <person name="Kono N."/>
            <person name="Nakamura H."/>
            <person name="Ohtoshi R."/>
            <person name="Moran D.A.P."/>
            <person name="Shinohara A."/>
            <person name="Yoshida Y."/>
            <person name="Fujiwara M."/>
            <person name="Mori M."/>
            <person name="Tomita M."/>
            <person name="Arakawa K."/>
        </authorList>
    </citation>
    <scope>NUCLEOTIDE SEQUENCE [LARGE SCALE GENOMIC DNA]</scope>
</reference>
<name>A0A4Y2PGU8_ARAVE</name>
<dbReference type="AlphaFoldDB" id="A0A4Y2PGU8"/>
<gene>
    <name evidence="1" type="ORF">AVEN_266076_1</name>
</gene>
<keyword evidence="2" id="KW-1185">Reference proteome</keyword>
<evidence type="ECO:0000313" key="1">
    <source>
        <dbReference type="EMBL" id="GBN49700.1"/>
    </source>
</evidence>
<protein>
    <submittedName>
        <fullName evidence="1">Uncharacterized protein</fullName>
    </submittedName>
</protein>
<evidence type="ECO:0000313" key="2">
    <source>
        <dbReference type="Proteomes" id="UP000499080"/>
    </source>
</evidence>
<comment type="caution">
    <text evidence="1">The sequence shown here is derived from an EMBL/GenBank/DDBJ whole genome shotgun (WGS) entry which is preliminary data.</text>
</comment>
<accession>A0A4Y2PGU8</accession>
<dbReference type="EMBL" id="BGPR01011117">
    <property type="protein sequence ID" value="GBN49700.1"/>
    <property type="molecule type" value="Genomic_DNA"/>
</dbReference>
<organism evidence="1 2">
    <name type="scientific">Araneus ventricosus</name>
    <name type="common">Orbweaver spider</name>
    <name type="synonym">Epeira ventricosa</name>
    <dbReference type="NCBI Taxonomy" id="182803"/>
    <lineage>
        <taxon>Eukaryota</taxon>
        <taxon>Metazoa</taxon>
        <taxon>Ecdysozoa</taxon>
        <taxon>Arthropoda</taxon>
        <taxon>Chelicerata</taxon>
        <taxon>Arachnida</taxon>
        <taxon>Araneae</taxon>
        <taxon>Araneomorphae</taxon>
        <taxon>Entelegynae</taxon>
        <taxon>Araneoidea</taxon>
        <taxon>Araneidae</taxon>
        <taxon>Araneus</taxon>
    </lineage>
</organism>
<sequence length="99" mass="11427">MQRYRTFCGSATHQMAPPIDYWSTDALICACTKKFQFDKKRKERRSFETAIWDTSPKEDNAAAEIYYGFMVCSTDLHAVFKTEKVVAESLEAARWQGQS</sequence>
<dbReference type="Proteomes" id="UP000499080">
    <property type="component" value="Unassembled WGS sequence"/>
</dbReference>